<proteinExistence type="predicted"/>
<reference evidence="1" key="1">
    <citation type="submission" date="2018-12" db="EMBL/GenBank/DDBJ databases">
        <title>Draft genome sequence of Flaovobacterium columnare ARS1 isolated from channel catfish in Alabama.</title>
        <authorList>
            <person name="Cai W."/>
            <person name="Arias C."/>
        </authorList>
    </citation>
    <scope>NUCLEOTIDE SEQUENCE [LARGE SCALE GENOMIC DNA]</scope>
    <source>
        <strain evidence="1">ARS1</strain>
    </source>
</reference>
<protein>
    <recommendedName>
        <fullName evidence="3">MORN repeat variant</fullName>
    </recommendedName>
</protein>
<dbReference type="Proteomes" id="UP000288951">
    <property type="component" value="Unassembled WGS sequence"/>
</dbReference>
<keyword evidence="2" id="KW-1185">Reference proteome</keyword>
<dbReference type="OrthoDB" id="671157at2"/>
<organism evidence="1 2">
    <name type="scientific">Flavobacterium columnare</name>
    <dbReference type="NCBI Taxonomy" id="996"/>
    <lineage>
        <taxon>Bacteria</taxon>
        <taxon>Pseudomonadati</taxon>
        <taxon>Bacteroidota</taxon>
        <taxon>Flavobacteriia</taxon>
        <taxon>Flavobacteriales</taxon>
        <taxon>Flavobacteriaceae</taxon>
        <taxon>Flavobacterium</taxon>
    </lineage>
</organism>
<name>A0A437UCN1_9FLAO</name>
<dbReference type="SUPFAM" id="SSF82185">
    <property type="entry name" value="Histone H3 K4-specific methyltransferase SET7/9 N-terminal domain"/>
    <property type="match status" value="1"/>
</dbReference>
<comment type="caution">
    <text evidence="1">The sequence shown here is derived from an EMBL/GenBank/DDBJ whole genome shotgun (WGS) entry which is preliminary data.</text>
</comment>
<sequence>MKHFSKIFILIAVISCKNRMYLPVVQDTENKSAPLYLDRRTFLYEDFPNEDLEFYSLKIEEYFKEGFLRIGRIKNGYKEGAWLIGDAGFDENGNVIKKGHIWKEEYFKKGLRDSIFRQFDSKGQIIYETTFKMGTGLWKEFHNDKNIYFEAYTKDGYFTDTLKLYNEKGELFEKVLYDKDKIVFRQKMIIDDFPTDNK</sequence>
<dbReference type="Gene3D" id="3.90.930.1">
    <property type="match status" value="1"/>
</dbReference>
<dbReference type="RefSeq" id="WP_127823559.1">
    <property type="nucleotide sequence ID" value="NZ_RQSM01000003.1"/>
</dbReference>
<gene>
    <name evidence="1" type="ORF">EH230_10950</name>
</gene>
<dbReference type="EMBL" id="RQSM01000003">
    <property type="protein sequence ID" value="RVU91373.1"/>
    <property type="molecule type" value="Genomic_DNA"/>
</dbReference>
<evidence type="ECO:0008006" key="3">
    <source>
        <dbReference type="Google" id="ProtNLM"/>
    </source>
</evidence>
<evidence type="ECO:0000313" key="2">
    <source>
        <dbReference type="Proteomes" id="UP000288951"/>
    </source>
</evidence>
<evidence type="ECO:0000313" key="1">
    <source>
        <dbReference type="EMBL" id="RVU91373.1"/>
    </source>
</evidence>
<accession>A0A437UCN1</accession>
<dbReference type="AlphaFoldDB" id="A0A437UCN1"/>